<dbReference type="Gene3D" id="3.20.20.190">
    <property type="entry name" value="Phosphatidylinositol (PI) phosphodiesterase"/>
    <property type="match status" value="1"/>
</dbReference>
<dbReference type="InterPro" id="IPR030395">
    <property type="entry name" value="GP_PDE_dom"/>
</dbReference>
<proteinExistence type="predicted"/>
<dbReference type="GO" id="GO:0008081">
    <property type="term" value="F:phosphoric diester hydrolase activity"/>
    <property type="evidence" value="ECO:0007669"/>
    <property type="project" value="InterPro"/>
</dbReference>
<reference evidence="3" key="1">
    <citation type="submission" date="2016-10" db="EMBL/GenBank/DDBJ databases">
        <authorList>
            <person name="Varghese N."/>
            <person name="Submissions S."/>
        </authorList>
    </citation>
    <scope>NUCLEOTIDE SEQUENCE [LARGE SCALE GENOMIC DNA]</scope>
    <source>
        <strain evidence="3">CGMCC 1.9230</strain>
    </source>
</reference>
<dbReference type="InterPro" id="IPR017946">
    <property type="entry name" value="PLC-like_Pdiesterase_TIM-brl"/>
</dbReference>
<gene>
    <name evidence="2" type="ORF">SAMN04488130_101147</name>
</gene>
<evidence type="ECO:0000313" key="3">
    <source>
        <dbReference type="Proteomes" id="UP000236737"/>
    </source>
</evidence>
<dbReference type="GO" id="GO:0006629">
    <property type="term" value="P:lipid metabolic process"/>
    <property type="evidence" value="ECO:0007669"/>
    <property type="project" value="InterPro"/>
</dbReference>
<dbReference type="EMBL" id="FNVP01000001">
    <property type="protein sequence ID" value="SEF45336.1"/>
    <property type="molecule type" value="Genomic_DNA"/>
</dbReference>
<dbReference type="PANTHER" id="PTHR46211:SF14">
    <property type="entry name" value="GLYCEROPHOSPHODIESTER PHOSPHODIESTERASE"/>
    <property type="match status" value="1"/>
</dbReference>
<sequence>MKAFFLCLPLQKINKMLKIGHRGAKGHESENTLISFQKALNMQVDGIELDVHLSADGELMVIHDETIDRTTNGKGFVNKLSLRELKTFQIDDKHQIPMLKEVFDLVNQDCFINIELKSYDAAEKVVSLIEKYVTKKGWKYDRFLVSSFDWNALQQVRFLNEEIPIGILTETDLDLALAFAKFIQAKSIHPYFHLLTKENTAKIQEKGIQVYPWTINEIEDIQKIIAFNVNGIITDFPNRI</sequence>
<dbReference type="Pfam" id="PF03009">
    <property type="entry name" value="GDPD"/>
    <property type="match status" value="1"/>
</dbReference>
<accession>A0A1H5S3Z1</accession>
<dbReference type="SUPFAM" id="SSF51695">
    <property type="entry name" value="PLC-like phosphodiesterases"/>
    <property type="match status" value="1"/>
</dbReference>
<evidence type="ECO:0000259" key="1">
    <source>
        <dbReference type="PROSITE" id="PS51704"/>
    </source>
</evidence>
<keyword evidence="3" id="KW-1185">Reference proteome</keyword>
<evidence type="ECO:0000313" key="2">
    <source>
        <dbReference type="EMBL" id="SEF45336.1"/>
    </source>
</evidence>
<name>A0A1H5S3Z1_9FLAO</name>
<dbReference type="PANTHER" id="PTHR46211">
    <property type="entry name" value="GLYCEROPHOSPHORYL DIESTER PHOSPHODIESTERASE"/>
    <property type="match status" value="1"/>
</dbReference>
<dbReference type="AlphaFoldDB" id="A0A1H5S3Z1"/>
<protein>
    <submittedName>
        <fullName evidence="2">Glycerophosphoryl diester phosphodiesterase</fullName>
    </submittedName>
</protein>
<dbReference type="PROSITE" id="PS51704">
    <property type="entry name" value="GP_PDE"/>
    <property type="match status" value="1"/>
</dbReference>
<feature type="domain" description="GP-PDE" evidence="1">
    <location>
        <begin position="16"/>
        <end position="240"/>
    </location>
</feature>
<organism evidence="2 3">
    <name type="scientific">Flavobacterium urumqiense</name>
    <dbReference type="NCBI Taxonomy" id="935224"/>
    <lineage>
        <taxon>Bacteria</taxon>
        <taxon>Pseudomonadati</taxon>
        <taxon>Bacteroidota</taxon>
        <taxon>Flavobacteriia</taxon>
        <taxon>Flavobacteriales</taxon>
        <taxon>Flavobacteriaceae</taxon>
        <taxon>Flavobacterium</taxon>
    </lineage>
</organism>
<dbReference type="Proteomes" id="UP000236737">
    <property type="component" value="Unassembled WGS sequence"/>
</dbReference>